<feature type="domain" description="Cardiolipin synthase N-terminal" evidence="7">
    <location>
        <begin position="13"/>
        <end position="57"/>
    </location>
</feature>
<evidence type="ECO:0000313" key="8">
    <source>
        <dbReference type="EMBL" id="SDJ75817.1"/>
    </source>
</evidence>
<keyword evidence="4 6" id="KW-1133">Transmembrane helix</keyword>
<feature type="transmembrane region" description="Helical" evidence="6">
    <location>
        <begin position="37"/>
        <end position="56"/>
    </location>
</feature>
<keyword evidence="2" id="KW-1003">Cell membrane</keyword>
<gene>
    <name evidence="8" type="ORF">SAMN05216243_0693</name>
</gene>
<sequence>MIFILFIVGLFFLNIFTSIWAYKDAVEKGRSREFAVIVLVATLFFPVVGLIVYLFIREI</sequence>
<evidence type="ECO:0000313" key="9">
    <source>
        <dbReference type="Proteomes" id="UP000198694"/>
    </source>
</evidence>
<dbReference type="Proteomes" id="UP000198694">
    <property type="component" value="Unassembled WGS sequence"/>
</dbReference>
<evidence type="ECO:0000256" key="2">
    <source>
        <dbReference type="ARBA" id="ARBA00022475"/>
    </source>
</evidence>
<evidence type="ECO:0000256" key="5">
    <source>
        <dbReference type="ARBA" id="ARBA00023136"/>
    </source>
</evidence>
<dbReference type="AlphaFoldDB" id="A0A1G8WCF5"/>
<proteinExistence type="predicted"/>
<protein>
    <submittedName>
        <fullName evidence="8">Phospholipase_D-nuclease N-terminal</fullName>
    </submittedName>
</protein>
<comment type="subcellular location">
    <subcellularLocation>
        <location evidence="1">Cell membrane</location>
        <topology evidence="1">Multi-pass membrane protein</topology>
    </subcellularLocation>
</comment>
<evidence type="ECO:0000256" key="4">
    <source>
        <dbReference type="ARBA" id="ARBA00022989"/>
    </source>
</evidence>
<evidence type="ECO:0000256" key="1">
    <source>
        <dbReference type="ARBA" id="ARBA00004651"/>
    </source>
</evidence>
<organism evidence="8 9">
    <name type="scientific">Sediminibacillus albus</name>
    <dbReference type="NCBI Taxonomy" id="407036"/>
    <lineage>
        <taxon>Bacteria</taxon>
        <taxon>Bacillati</taxon>
        <taxon>Bacillota</taxon>
        <taxon>Bacilli</taxon>
        <taxon>Bacillales</taxon>
        <taxon>Bacillaceae</taxon>
        <taxon>Sediminibacillus</taxon>
    </lineage>
</organism>
<evidence type="ECO:0000259" key="7">
    <source>
        <dbReference type="Pfam" id="PF13396"/>
    </source>
</evidence>
<reference evidence="8 9" key="1">
    <citation type="submission" date="2016-10" db="EMBL/GenBank/DDBJ databases">
        <authorList>
            <person name="de Groot N.N."/>
        </authorList>
    </citation>
    <scope>NUCLEOTIDE SEQUENCE [LARGE SCALE GENOMIC DNA]</scope>
    <source>
        <strain evidence="8 9">CGMCC 1.6502</strain>
    </source>
</reference>
<accession>A0A1G8WCF5</accession>
<keyword evidence="9" id="KW-1185">Reference proteome</keyword>
<dbReference type="OrthoDB" id="2941093at2"/>
<dbReference type="InterPro" id="IPR027379">
    <property type="entry name" value="CLS_N"/>
</dbReference>
<evidence type="ECO:0000256" key="3">
    <source>
        <dbReference type="ARBA" id="ARBA00022692"/>
    </source>
</evidence>
<dbReference type="Pfam" id="PF13396">
    <property type="entry name" value="PLDc_N"/>
    <property type="match status" value="1"/>
</dbReference>
<evidence type="ECO:0000256" key="6">
    <source>
        <dbReference type="SAM" id="Phobius"/>
    </source>
</evidence>
<keyword evidence="3 6" id="KW-0812">Transmembrane</keyword>
<dbReference type="GO" id="GO:0005886">
    <property type="term" value="C:plasma membrane"/>
    <property type="evidence" value="ECO:0007669"/>
    <property type="project" value="UniProtKB-SubCell"/>
</dbReference>
<name>A0A1G8WCF5_9BACI</name>
<dbReference type="EMBL" id="FNFL01000001">
    <property type="protein sequence ID" value="SDJ75817.1"/>
    <property type="molecule type" value="Genomic_DNA"/>
</dbReference>
<keyword evidence="5 6" id="KW-0472">Membrane</keyword>